<dbReference type="NCBIfam" id="TIGR01845">
    <property type="entry name" value="outer_NodT"/>
    <property type="match status" value="1"/>
</dbReference>
<comment type="subcellular location">
    <subcellularLocation>
        <location evidence="7">Cell outer membrane</location>
        <topology evidence="7">Lipid-anchor</topology>
    </subcellularLocation>
</comment>
<dbReference type="InterPro" id="IPR003423">
    <property type="entry name" value="OMP_efflux"/>
</dbReference>
<dbReference type="PANTHER" id="PTHR30203:SF33">
    <property type="entry name" value="BLR4455 PROTEIN"/>
    <property type="match status" value="1"/>
</dbReference>
<accession>A0A8D3XYY5</accession>
<keyword evidence="13" id="KW-1185">Reference proteome</keyword>
<dbReference type="EMBL" id="FNHO01000011">
    <property type="protein sequence ID" value="SDM88682.1"/>
    <property type="molecule type" value="Genomic_DNA"/>
</dbReference>
<dbReference type="GeneID" id="77258932"/>
<feature type="coiled-coil region" evidence="8">
    <location>
        <begin position="216"/>
        <end position="243"/>
    </location>
</feature>
<keyword evidence="8" id="KW-0175">Coiled coil</keyword>
<evidence type="ECO:0000256" key="9">
    <source>
        <dbReference type="SAM" id="MobiDB-lite"/>
    </source>
</evidence>
<feature type="signal peptide" evidence="7">
    <location>
        <begin position="1"/>
        <end position="23"/>
    </location>
</feature>
<dbReference type="RefSeq" id="WP_043218466.1">
    <property type="nucleotide sequence ID" value="NZ_CP007511.1"/>
</dbReference>
<dbReference type="PANTHER" id="PTHR30203">
    <property type="entry name" value="OUTER MEMBRANE CATION EFFLUX PROTEIN"/>
    <property type="match status" value="1"/>
</dbReference>
<keyword evidence="4 7" id="KW-0564">Palmitate</keyword>
<reference evidence="12" key="1">
    <citation type="submission" date="2014-03" db="EMBL/GenBank/DDBJ databases">
        <title>Complete genome of Pseudomonas balearica DSM 6083T, a sewage water isolate from an enrichment with 2-methylnaphthalene.</title>
        <authorList>
            <person name="Salva-Serra F."/>
            <person name="Jaen-Luchoro D."/>
            <person name="Busquets A."/>
            <person name="Pena A."/>
            <person name="Gomila M."/>
            <person name="Bosch R."/>
            <person name="Nogales B."/>
            <person name="Garcia-Valdes E."/>
            <person name="Lalucat J."/>
            <person name="Bennasar A."/>
        </authorList>
    </citation>
    <scope>NUCLEOTIDE SEQUENCE [LARGE SCALE GENOMIC DNA]</scope>
    <source>
        <strain evidence="12">DSM 6083</strain>
    </source>
</reference>
<reference evidence="10 12" key="3">
    <citation type="journal article" name="Genome Announc.">
        <title>Complete Genome Sequence of Pseudomonas balearica DSM 6083T.</title>
        <authorList>
            <person name="Bennasar-Figueras A."/>
            <person name="Salva-Serra F."/>
            <person name="Jaen-Luchoro D."/>
            <person name="Segui C."/>
            <person name="Aliaga F."/>
            <person name="Busquets A."/>
            <person name="Gomila M."/>
            <person name="Moore E.R."/>
            <person name="Lalucat J."/>
        </authorList>
    </citation>
    <scope>NUCLEOTIDE SEQUENCE [LARGE SCALE GENOMIC DNA]</scope>
    <source>
        <strain evidence="12">DSM 6083</strain>
        <strain evidence="10">DSM6083</strain>
    </source>
</reference>
<feature type="chain" id="PRO_5034577502" evidence="7">
    <location>
        <begin position="24"/>
        <end position="475"/>
    </location>
</feature>
<keyword evidence="7" id="KW-0472">Membrane</keyword>
<dbReference type="EMBL" id="CP007511">
    <property type="protein sequence ID" value="AJE14096.1"/>
    <property type="molecule type" value="Genomic_DNA"/>
</dbReference>
<evidence type="ECO:0000256" key="4">
    <source>
        <dbReference type="ARBA" id="ARBA00023139"/>
    </source>
</evidence>
<keyword evidence="3 7" id="KW-0812">Transmembrane</keyword>
<keyword evidence="2 7" id="KW-1134">Transmembrane beta strand</keyword>
<name>A0A8D3XYY5_9GAMM</name>
<organism evidence="10 12">
    <name type="scientific">Stutzerimonas balearica DSM 6083</name>
    <dbReference type="NCBI Taxonomy" id="1123016"/>
    <lineage>
        <taxon>Bacteria</taxon>
        <taxon>Pseudomonadati</taxon>
        <taxon>Pseudomonadota</taxon>
        <taxon>Gammaproteobacteria</taxon>
        <taxon>Pseudomonadales</taxon>
        <taxon>Pseudomonadaceae</taxon>
        <taxon>Stutzerimonas</taxon>
    </lineage>
</organism>
<evidence type="ECO:0000313" key="10">
    <source>
        <dbReference type="EMBL" id="AJE14096.1"/>
    </source>
</evidence>
<evidence type="ECO:0000313" key="12">
    <source>
        <dbReference type="Proteomes" id="UP000031271"/>
    </source>
</evidence>
<evidence type="ECO:0000256" key="6">
    <source>
        <dbReference type="ARBA" id="ARBA00023288"/>
    </source>
</evidence>
<dbReference type="Pfam" id="PF02321">
    <property type="entry name" value="OEP"/>
    <property type="match status" value="2"/>
</dbReference>
<sequence>MTRRLTLLRWTAGLALVALIGCAPTPRPVPPQAQIDPPAAWRADTPDRSSAPADGWSRYGDPRLSALIAQALAHNSDVLRAAARVEQARERIRLADAGLLPTLDAALSVGRSRQLGALGVNRSLAVQPSLEVAYEVDLWGRLRRLQRSARLQYQASESERAAVRLAVASTTARAYVRLLSLDEQHAVTGATVAARREALRVAEDRAALGYTSQLEVSQALAEYEAAAELLPQLEQAIREQEHALRLLTGRLPGPVERGATLAQLQRPRISAGLPSELLRRRPDLRQAEHLLAASDQNLQAQRDLFLPQVRLSASLGRLFVDSLDYDPVRVWSLGGSVLAPLFAGGRLEAGLNIATAQRDEAAFAYRGAVLQAFSEVENALSAIEQLGRRLARIQTRQVTLERSLQIAQDRYRSGYSSHLEVLDAQRQLFDAQLTAVALREALIAQSISLYQALGGPWDGPSTAASANPGSARSAQ</sequence>
<keyword evidence="5" id="KW-0998">Cell outer membrane</keyword>
<evidence type="ECO:0000256" key="2">
    <source>
        <dbReference type="ARBA" id="ARBA00022452"/>
    </source>
</evidence>
<dbReference type="Proteomes" id="UP000182276">
    <property type="component" value="Unassembled WGS sequence"/>
</dbReference>
<dbReference type="Proteomes" id="UP000031271">
    <property type="component" value="Chromosome"/>
</dbReference>
<evidence type="ECO:0000313" key="11">
    <source>
        <dbReference type="EMBL" id="SDM88682.1"/>
    </source>
</evidence>
<evidence type="ECO:0000256" key="3">
    <source>
        <dbReference type="ARBA" id="ARBA00022692"/>
    </source>
</evidence>
<reference evidence="11 13" key="2">
    <citation type="submission" date="2016-10" db="EMBL/GenBank/DDBJ databases">
        <authorList>
            <person name="Varghese N."/>
            <person name="Submissions S."/>
        </authorList>
    </citation>
    <scope>NUCLEOTIDE SEQUENCE [LARGE SCALE GENOMIC DNA]</scope>
    <source>
        <strain evidence="11 13">DSM 6083</strain>
    </source>
</reference>
<dbReference type="InterPro" id="IPR010131">
    <property type="entry name" value="MdtP/NodT-like"/>
</dbReference>
<keyword evidence="6 7" id="KW-0449">Lipoprotein</keyword>
<proteinExistence type="inferred from homology"/>
<protein>
    <submittedName>
        <fullName evidence="11">Efflux transporter, outer membrane factor (OMF) lipoprotein, NodT family</fullName>
    </submittedName>
    <submittedName>
        <fullName evidence="10">Membrane protein</fullName>
    </submittedName>
</protein>
<dbReference type="SUPFAM" id="SSF56954">
    <property type="entry name" value="Outer membrane efflux proteins (OEP)"/>
    <property type="match status" value="1"/>
</dbReference>
<dbReference type="Gene3D" id="1.20.1600.10">
    <property type="entry name" value="Outer membrane efflux proteins (OEP)"/>
    <property type="match status" value="1"/>
</dbReference>
<evidence type="ECO:0000256" key="5">
    <source>
        <dbReference type="ARBA" id="ARBA00023237"/>
    </source>
</evidence>
<keyword evidence="7" id="KW-0732">Signal</keyword>
<gene>
    <name evidence="10" type="ORF">CL52_03260</name>
    <name evidence="11" type="ORF">SAMN05660875_11170</name>
</gene>
<comment type="similarity">
    <text evidence="1 7">Belongs to the outer membrane factor (OMF) (TC 1.B.17) family.</text>
</comment>
<evidence type="ECO:0000256" key="1">
    <source>
        <dbReference type="ARBA" id="ARBA00007613"/>
    </source>
</evidence>
<evidence type="ECO:0000256" key="8">
    <source>
        <dbReference type="SAM" id="Coils"/>
    </source>
</evidence>
<dbReference type="GO" id="GO:0009279">
    <property type="term" value="C:cell outer membrane"/>
    <property type="evidence" value="ECO:0007669"/>
    <property type="project" value="UniProtKB-SubCell"/>
</dbReference>
<dbReference type="KEGG" id="pbm:CL52_03260"/>
<feature type="region of interest" description="Disordered" evidence="9">
    <location>
        <begin position="27"/>
        <end position="57"/>
    </location>
</feature>
<dbReference type="PROSITE" id="PS51257">
    <property type="entry name" value="PROKAR_LIPOPROTEIN"/>
    <property type="match status" value="1"/>
</dbReference>
<evidence type="ECO:0000313" key="13">
    <source>
        <dbReference type="Proteomes" id="UP000182276"/>
    </source>
</evidence>
<dbReference type="AlphaFoldDB" id="A0A8D3XYY5"/>
<dbReference type="Gene3D" id="2.20.200.10">
    <property type="entry name" value="Outer membrane efflux proteins (OEP)"/>
    <property type="match status" value="1"/>
</dbReference>
<evidence type="ECO:0000256" key="7">
    <source>
        <dbReference type="RuleBase" id="RU362097"/>
    </source>
</evidence>
<dbReference type="GO" id="GO:0015562">
    <property type="term" value="F:efflux transmembrane transporter activity"/>
    <property type="evidence" value="ECO:0007669"/>
    <property type="project" value="InterPro"/>
</dbReference>